<dbReference type="SUPFAM" id="SSF52540">
    <property type="entry name" value="P-loop containing nucleoside triphosphate hydrolases"/>
    <property type="match status" value="1"/>
</dbReference>
<dbReference type="InterPro" id="IPR056884">
    <property type="entry name" value="NPHP3-like_N"/>
</dbReference>
<dbReference type="PROSITE" id="PS50297">
    <property type="entry name" value="ANK_REP_REGION"/>
    <property type="match status" value="7"/>
</dbReference>
<dbReference type="Proteomes" id="UP000826661">
    <property type="component" value="Chromosome III"/>
</dbReference>
<feature type="repeat" description="ANK" evidence="2">
    <location>
        <begin position="754"/>
        <end position="780"/>
    </location>
</feature>
<dbReference type="SMART" id="SM00248">
    <property type="entry name" value="ANK"/>
    <property type="match status" value="6"/>
</dbReference>
<evidence type="ECO:0000256" key="2">
    <source>
        <dbReference type="PROSITE-ProRule" id="PRU00023"/>
    </source>
</evidence>
<reference evidence="4 5" key="1">
    <citation type="journal article" date="2021" name="BMC Genomics">
        <title>Telomere-to-telomere genome assembly of asparaginase-producing Trichoderma simmonsii.</title>
        <authorList>
            <person name="Chung D."/>
            <person name="Kwon Y.M."/>
            <person name="Yang Y."/>
        </authorList>
    </citation>
    <scope>NUCLEOTIDE SEQUENCE [LARGE SCALE GENOMIC DNA]</scope>
    <source>
        <strain evidence="4 5">GH-Sj1</strain>
    </source>
</reference>
<dbReference type="InterPro" id="IPR027417">
    <property type="entry name" value="P-loop_NTPase"/>
</dbReference>
<dbReference type="Gene3D" id="3.40.50.300">
    <property type="entry name" value="P-loop containing nucleotide triphosphate hydrolases"/>
    <property type="match status" value="1"/>
</dbReference>
<dbReference type="PROSITE" id="PS50837">
    <property type="entry name" value="NACHT"/>
    <property type="match status" value="1"/>
</dbReference>
<evidence type="ECO:0000313" key="4">
    <source>
        <dbReference type="EMBL" id="QYS98943.1"/>
    </source>
</evidence>
<dbReference type="PANTHER" id="PTHR10039">
    <property type="entry name" value="AMELOGENIN"/>
    <property type="match status" value="1"/>
</dbReference>
<keyword evidence="1" id="KW-0677">Repeat</keyword>
<feature type="repeat" description="ANK" evidence="2">
    <location>
        <begin position="727"/>
        <end position="753"/>
    </location>
</feature>
<dbReference type="PANTHER" id="PTHR10039:SF14">
    <property type="entry name" value="NACHT DOMAIN-CONTAINING PROTEIN"/>
    <property type="match status" value="1"/>
</dbReference>
<protein>
    <submittedName>
        <fullName evidence="4">NACHT domain-containing protein</fullName>
    </submittedName>
</protein>
<dbReference type="InterPro" id="IPR036770">
    <property type="entry name" value="Ankyrin_rpt-contain_sf"/>
</dbReference>
<feature type="repeat" description="ANK" evidence="2">
    <location>
        <begin position="646"/>
        <end position="672"/>
    </location>
</feature>
<dbReference type="InterPro" id="IPR054471">
    <property type="entry name" value="GPIID_WHD"/>
</dbReference>
<dbReference type="AlphaFoldDB" id="A0A8G0PJK3"/>
<dbReference type="InterPro" id="IPR002110">
    <property type="entry name" value="Ankyrin_rpt"/>
</dbReference>
<keyword evidence="2" id="KW-0040">ANK repeat</keyword>
<evidence type="ECO:0000259" key="3">
    <source>
        <dbReference type="PROSITE" id="PS50837"/>
    </source>
</evidence>
<feature type="domain" description="NACHT" evidence="3">
    <location>
        <begin position="82"/>
        <end position="234"/>
    </location>
</feature>
<organism evidence="4 5">
    <name type="scientific">Trichoderma simmonsii</name>
    <dbReference type="NCBI Taxonomy" id="1491479"/>
    <lineage>
        <taxon>Eukaryota</taxon>
        <taxon>Fungi</taxon>
        <taxon>Dikarya</taxon>
        <taxon>Ascomycota</taxon>
        <taxon>Pezizomycotina</taxon>
        <taxon>Sordariomycetes</taxon>
        <taxon>Hypocreomycetidae</taxon>
        <taxon>Hypocreales</taxon>
        <taxon>Hypocreaceae</taxon>
        <taxon>Trichoderma</taxon>
    </lineage>
</organism>
<dbReference type="SUPFAM" id="SSF48403">
    <property type="entry name" value="Ankyrin repeat"/>
    <property type="match status" value="1"/>
</dbReference>
<feature type="repeat" description="ANK" evidence="2">
    <location>
        <begin position="565"/>
        <end position="591"/>
    </location>
</feature>
<feature type="repeat" description="ANK" evidence="2">
    <location>
        <begin position="781"/>
        <end position="807"/>
    </location>
</feature>
<dbReference type="InterPro" id="IPR007111">
    <property type="entry name" value="NACHT_NTPase"/>
</dbReference>
<dbReference type="Pfam" id="PF12796">
    <property type="entry name" value="Ank_2"/>
    <property type="match status" value="4"/>
</dbReference>
<gene>
    <name evidence="4" type="ORF">H0G86_006099</name>
</gene>
<dbReference type="EMBL" id="CP075866">
    <property type="protein sequence ID" value="QYS98943.1"/>
    <property type="molecule type" value="Genomic_DNA"/>
</dbReference>
<dbReference type="PROSITE" id="PS50088">
    <property type="entry name" value="ANK_REPEAT"/>
    <property type="match status" value="7"/>
</dbReference>
<feature type="repeat" description="ANK" evidence="2">
    <location>
        <begin position="619"/>
        <end position="645"/>
    </location>
</feature>
<dbReference type="Pfam" id="PF22939">
    <property type="entry name" value="WHD_GPIID"/>
    <property type="match status" value="1"/>
</dbReference>
<keyword evidence="5" id="KW-1185">Reference proteome</keyword>
<evidence type="ECO:0000256" key="1">
    <source>
        <dbReference type="ARBA" id="ARBA00022737"/>
    </source>
</evidence>
<evidence type="ECO:0000313" key="5">
    <source>
        <dbReference type="Proteomes" id="UP000826661"/>
    </source>
</evidence>
<accession>A0A8G0PJK3</accession>
<name>A0A8G0PJK3_9HYPO</name>
<proteinExistence type="predicted"/>
<dbReference type="Pfam" id="PF24883">
    <property type="entry name" value="NPHP3_N"/>
    <property type="match status" value="1"/>
</dbReference>
<dbReference type="Gene3D" id="1.25.40.20">
    <property type="entry name" value="Ankyrin repeat-containing domain"/>
    <property type="match status" value="4"/>
</dbReference>
<feature type="repeat" description="ANK" evidence="2">
    <location>
        <begin position="700"/>
        <end position="726"/>
    </location>
</feature>
<sequence length="838" mass="92622">MENYSISSNSFKNNVQFHQGNNYYASETPQSKSDACRNVLFLADPIVDRESLKSTKGRRTVGTCEWIRDNETYQSWLDGGVQCLWITGGPGKGKTMLSIFLTEELEKRTQESKATEFLVFFFCTPDEKHSSAVSILRGLAYQLIRFRPNLASHILSDFESAQKTQETLNSPNALWMVLEKLLQAPDLGTVFCVLDGLDECDEESSSLLIDKFYEYFFESSRPSGVQFKLAIVSRKIDLLDAFPQVKLDPDNNEYVNSDIQNFISSSLKRLERIRGFNDYRESIETTLLDRAQGTFLWVGFVIAELSRQRTCTQIMETLEGIPQGLHGLYSRMLAQIEASRRSVVFDILQCITVAVRPLTLSELGEVIHFPSTMKISKGQAILDYITLCGHILTVHDQQVSLVHQSARDYLLQGDADRDPILKEFQINAEHAHATLAESCLDYIEKSDLRNTPLDRKDASVLQKSPLLEYAARYWPEHASWCSGANNKSSFSLSRPFFQETSSVRKNWWRTYGKRSTDGRLQDVSNLPLLHMASYFGIYGLARELLITGTSLRTREVINKSLGHDNETTPLSLAARRGHTAIIQLLLTNGADGKNKALKLAAHRGHIDIIQLLLANGAGDKDKALRAAAGQGNVTIVQLLLANGADGKDKALREAAVRGHINIVQLLLANGADGKGVALYQTTFMGHAAIVQLLLTNGADGKDEALQVAAYRGHMDILQLLLANGANGKDRALQQAAYGGHIDIVQLLLTNGADGKDEALQVAAYRGHMDILQLLLANGADGKDKALQQAAHGGHIDIVQLLLSNGADGKDEALREAVYEGHTAIEQLLVANGADGFQF</sequence>